<comment type="cofactor">
    <cofactor evidence="8">
        <name>a divalent metal cation</name>
        <dbReference type="ChEBI" id="CHEBI:60240"/>
    </cofactor>
    <text evidence="8">Binds 2 divalent metal cations per subunit.</text>
</comment>
<dbReference type="PANTHER" id="PTHR32481">
    <property type="entry name" value="AMINOPEPTIDASE"/>
    <property type="match status" value="1"/>
</dbReference>
<evidence type="ECO:0000256" key="4">
    <source>
        <dbReference type="ARBA" id="ARBA00022723"/>
    </source>
</evidence>
<dbReference type="GO" id="GO:0004177">
    <property type="term" value="F:aminopeptidase activity"/>
    <property type="evidence" value="ECO:0007669"/>
    <property type="project" value="UniProtKB-UniRule"/>
</dbReference>
<feature type="binding site" evidence="8">
    <location>
        <position position="175"/>
    </location>
    <ligand>
        <name>Zn(2+)</name>
        <dbReference type="ChEBI" id="CHEBI:29105"/>
        <label>1</label>
    </ligand>
</feature>
<evidence type="ECO:0000256" key="2">
    <source>
        <dbReference type="ARBA" id="ARBA00022438"/>
    </source>
</evidence>
<dbReference type="Gene3D" id="2.40.30.40">
    <property type="entry name" value="Peptidase M42, domain 2"/>
    <property type="match status" value="1"/>
</dbReference>
<gene>
    <name evidence="9" type="ORF">GT747_07825</name>
    <name evidence="10" type="ORF">SAMN05444424_2326</name>
</gene>
<feature type="binding site" evidence="8">
    <location>
        <position position="175"/>
    </location>
    <ligand>
        <name>Zn(2+)</name>
        <dbReference type="ChEBI" id="CHEBI:29105"/>
        <label>2</label>
    </ligand>
</feature>
<dbReference type="InterPro" id="IPR008007">
    <property type="entry name" value="Peptidase_M42"/>
</dbReference>
<evidence type="ECO:0000256" key="6">
    <source>
        <dbReference type="PIRNR" id="PIRNR001123"/>
    </source>
</evidence>
<keyword evidence="2" id="KW-0031">Aminopeptidase</keyword>
<feature type="binding site" evidence="8">
    <location>
        <position position="231"/>
    </location>
    <ligand>
        <name>Zn(2+)</name>
        <dbReference type="ChEBI" id="CHEBI:29105"/>
        <label>1</label>
    </ligand>
</feature>
<reference evidence="9 12" key="3">
    <citation type="journal article" date="2019" name="Nat. Med.">
        <title>A library of human gut bacterial isolates paired with longitudinal multiomics data enables mechanistic microbiome research.</title>
        <authorList>
            <person name="Poyet M."/>
            <person name="Groussin M."/>
            <person name="Gibbons S.M."/>
            <person name="Avila-Pacheco J."/>
            <person name="Jiang X."/>
            <person name="Kearney S.M."/>
            <person name="Perrotta A.R."/>
            <person name="Berdy B."/>
            <person name="Zhao S."/>
            <person name="Lieberman T.D."/>
            <person name="Swanson P.K."/>
            <person name="Smith M."/>
            <person name="Roesemann S."/>
            <person name="Alexander J.E."/>
            <person name="Rich S.A."/>
            <person name="Livny J."/>
            <person name="Vlamakis H."/>
            <person name="Clish C."/>
            <person name="Bullock K."/>
            <person name="Deik A."/>
            <person name="Scott J."/>
            <person name="Pierce K.A."/>
            <person name="Xavier R.J."/>
            <person name="Alm E.J."/>
        </authorList>
    </citation>
    <scope>NUCLEOTIDE SEQUENCE [LARGE SCALE GENOMIC DNA]</scope>
    <source>
        <strain evidence="9 12">BIOML-A2</strain>
    </source>
</reference>
<evidence type="ECO:0000313" key="11">
    <source>
        <dbReference type="Proteomes" id="UP000184089"/>
    </source>
</evidence>
<dbReference type="Pfam" id="PF05343">
    <property type="entry name" value="Peptidase_M42"/>
    <property type="match status" value="1"/>
</dbReference>
<dbReference type="GO" id="GO:0006508">
    <property type="term" value="P:proteolysis"/>
    <property type="evidence" value="ECO:0007669"/>
    <property type="project" value="UniProtKB-KW"/>
</dbReference>
<dbReference type="PANTHER" id="PTHR32481:SF0">
    <property type="entry name" value="AMINOPEPTIDASE YPDE-RELATED"/>
    <property type="match status" value="1"/>
</dbReference>
<evidence type="ECO:0000256" key="3">
    <source>
        <dbReference type="ARBA" id="ARBA00022670"/>
    </source>
</evidence>
<evidence type="ECO:0000313" key="12">
    <source>
        <dbReference type="Proteomes" id="UP000474718"/>
    </source>
</evidence>
<comment type="caution">
    <text evidence="10">The sequence shown here is derived from an EMBL/GenBank/DDBJ whole genome shotgun (WGS) entry which is preliminary data.</text>
</comment>
<dbReference type="InterPro" id="IPR051464">
    <property type="entry name" value="Peptidase_M42_aminopept"/>
</dbReference>
<feature type="binding site" evidence="8">
    <location>
        <position position="315"/>
    </location>
    <ligand>
        <name>Zn(2+)</name>
        <dbReference type="ChEBI" id="CHEBI:29105"/>
        <label>2</label>
    </ligand>
</feature>
<dbReference type="RefSeq" id="WP_021658433.1">
    <property type="nucleotide sequence ID" value="NZ_FQVY01000003.1"/>
</dbReference>
<dbReference type="Gene3D" id="3.40.630.10">
    <property type="entry name" value="Zn peptidases"/>
    <property type="match status" value="1"/>
</dbReference>
<evidence type="ECO:0000313" key="9">
    <source>
        <dbReference type="EMBL" id="MZL69662.1"/>
    </source>
</evidence>
<dbReference type="GO" id="GO:0046872">
    <property type="term" value="F:metal ion binding"/>
    <property type="evidence" value="ECO:0007669"/>
    <property type="project" value="UniProtKB-UniRule"/>
</dbReference>
<dbReference type="SUPFAM" id="SSF101821">
    <property type="entry name" value="Aminopeptidase/glucanase lid domain"/>
    <property type="match status" value="1"/>
</dbReference>
<name>A0AAQ1MEQ1_9FIRM</name>
<dbReference type="Proteomes" id="UP000474718">
    <property type="component" value="Unassembled WGS sequence"/>
</dbReference>
<dbReference type="EMBL" id="WWVX01000005">
    <property type="protein sequence ID" value="MZL69662.1"/>
    <property type="molecule type" value="Genomic_DNA"/>
</dbReference>
<feature type="binding site" evidence="8">
    <location>
        <position position="65"/>
    </location>
    <ligand>
        <name>Zn(2+)</name>
        <dbReference type="ChEBI" id="CHEBI:29105"/>
        <label>1</label>
    </ligand>
</feature>
<dbReference type="EMBL" id="FQVY01000003">
    <property type="protein sequence ID" value="SHG38633.1"/>
    <property type="molecule type" value="Genomic_DNA"/>
</dbReference>
<dbReference type="PIRSF" id="PIRSF001123">
    <property type="entry name" value="PepA_GA"/>
    <property type="match status" value="1"/>
</dbReference>
<reference evidence="11" key="2">
    <citation type="submission" date="2016-11" db="EMBL/GenBank/DDBJ databases">
        <authorList>
            <person name="Jaros S."/>
            <person name="Januszkiewicz K."/>
            <person name="Wedrychowicz H."/>
        </authorList>
    </citation>
    <scope>NUCLEOTIDE SEQUENCE [LARGE SCALE GENOMIC DNA]</scope>
    <source>
        <strain evidence="11">DSM 4029</strain>
    </source>
</reference>
<dbReference type="SUPFAM" id="SSF53187">
    <property type="entry name" value="Zn-dependent exopeptidases"/>
    <property type="match status" value="1"/>
</dbReference>
<protein>
    <submittedName>
        <fullName evidence="10">Endoglucanase</fullName>
    </submittedName>
    <submittedName>
        <fullName evidence="9">M20/M25/M40 family metallo-hydrolase</fullName>
    </submittedName>
</protein>
<keyword evidence="3" id="KW-0645">Protease</keyword>
<feature type="binding site" evidence="8">
    <location>
        <position position="209"/>
    </location>
    <ligand>
        <name>Zn(2+)</name>
        <dbReference type="ChEBI" id="CHEBI:29105"/>
        <label>2</label>
    </ligand>
</feature>
<reference evidence="10" key="1">
    <citation type="submission" date="2016-11" db="EMBL/GenBank/DDBJ databases">
        <authorList>
            <person name="Varghese N."/>
            <person name="Submissions S."/>
        </authorList>
    </citation>
    <scope>NUCLEOTIDE SEQUENCE</scope>
    <source>
        <strain evidence="10">DSM 4029</strain>
    </source>
</reference>
<sequence length="344" mass="35778">MDTFELLKALCDADGPAGDEGRAADWAANWLADCCGPVERSPLGSVCCTVVPPQEGRPHLLLDAHLDEVGFIVTHIDEDGFVKIAPVGGIDHRLLLSARLSILGREEVPAVVSCLAPHLSAMEGFKKAPPVDKLYLDTGFGKEELERLVVPGDRVCYRAPLRRLLGGRVTGKALDDRAGCAAVCLAAKAIKEAGFAGCGVTALLSTREEVGGQGAATAAFLAAPTHCVAVDVSFALSPGCDAADCGELGAGPMIGYAPTLDRGMYRALCRAAEGEGIPFQQEIMAGRTGTNADGVSVAGGGVRCVTLSIPQRYMHTPAEVCDLTDIENTAALLAAYVKGGEWSC</sequence>
<dbReference type="AlphaFoldDB" id="A0AAQ1MEQ1"/>
<proteinExistence type="inferred from homology"/>
<accession>A0AAQ1MEQ1</accession>
<feature type="active site" description="Proton acceptor" evidence="7">
    <location>
        <position position="208"/>
    </location>
</feature>
<evidence type="ECO:0000256" key="8">
    <source>
        <dbReference type="PIRSR" id="PIRSR001123-2"/>
    </source>
</evidence>
<dbReference type="Proteomes" id="UP000184089">
    <property type="component" value="Unassembled WGS sequence"/>
</dbReference>
<evidence type="ECO:0000256" key="1">
    <source>
        <dbReference type="ARBA" id="ARBA00006272"/>
    </source>
</evidence>
<dbReference type="InterPro" id="IPR023367">
    <property type="entry name" value="Peptidase_M42_dom2"/>
</dbReference>
<keyword evidence="4 8" id="KW-0479">Metal-binding</keyword>
<organism evidence="10 11">
    <name type="scientific">Bittarella massiliensis</name>
    <name type="common">ex Durand et al. 2017</name>
    <dbReference type="NCBI Taxonomy" id="1720313"/>
    <lineage>
        <taxon>Bacteria</taxon>
        <taxon>Bacillati</taxon>
        <taxon>Bacillota</taxon>
        <taxon>Clostridia</taxon>
        <taxon>Eubacteriales</taxon>
        <taxon>Oscillospiraceae</taxon>
        <taxon>Bittarella (ex Durand et al. 2017)</taxon>
    </lineage>
</organism>
<evidence type="ECO:0000313" key="10">
    <source>
        <dbReference type="EMBL" id="SHG38633.1"/>
    </source>
</evidence>
<keyword evidence="5" id="KW-0378">Hydrolase</keyword>
<comment type="similarity">
    <text evidence="1 6">Belongs to the peptidase M42 family.</text>
</comment>
<evidence type="ECO:0000256" key="5">
    <source>
        <dbReference type="ARBA" id="ARBA00022801"/>
    </source>
</evidence>
<keyword evidence="12" id="KW-1185">Reference proteome</keyword>
<evidence type="ECO:0000256" key="7">
    <source>
        <dbReference type="PIRSR" id="PIRSR001123-1"/>
    </source>
</evidence>